<feature type="region of interest" description="Disordered" evidence="1">
    <location>
        <begin position="182"/>
        <end position="259"/>
    </location>
</feature>
<accession>A0ABN0SN65</accession>
<dbReference type="SUPFAM" id="SSF51735">
    <property type="entry name" value="NAD(P)-binding Rossmann-fold domains"/>
    <property type="match status" value="1"/>
</dbReference>
<sequence length="259" mass="26804">MARLAVLGGTGYTGGHIVAKAVRAGHHVTSYSRTAPSEPVDEVTYRTGSLTDAAIREHAVAGADVVIGALAPRGELEDSLAGVYREVAGLAAAGGVRFGVVGGFSALRPAEGAPRFYESGELPPEFAAEARTMGAVLDWLLSDAPQGLDWFYVSPAANYGPMCLVRSWAGTGSAGRSLCSMLRGSRRSADRTSPRRSSLRSTRPPTGGLSSPSPTEFLGSRGLSRMTAPARRSLPGGHAQEAGPAAPSGTSAWVIGRER</sequence>
<gene>
    <name evidence="3" type="ORF">NCCP602_18140</name>
</gene>
<proteinExistence type="predicted"/>
<comment type="caution">
    <text evidence="3">The sequence shown here is derived from an EMBL/GenBank/DDBJ whole genome shotgun (WGS) entry which is preliminary data.</text>
</comment>
<dbReference type="Proteomes" id="UP001498238">
    <property type="component" value="Unassembled WGS sequence"/>
</dbReference>
<organism evidence="3 4">
    <name type="scientific">Brevibacterium metallidurans</name>
    <dbReference type="NCBI Taxonomy" id="1482676"/>
    <lineage>
        <taxon>Bacteria</taxon>
        <taxon>Bacillati</taxon>
        <taxon>Actinomycetota</taxon>
        <taxon>Actinomycetes</taxon>
        <taxon>Micrococcales</taxon>
        <taxon>Brevibacteriaceae</taxon>
        <taxon>Brevibacterium</taxon>
    </lineage>
</organism>
<evidence type="ECO:0000256" key="1">
    <source>
        <dbReference type="SAM" id="MobiDB-lite"/>
    </source>
</evidence>
<evidence type="ECO:0000313" key="3">
    <source>
        <dbReference type="EMBL" id="GAA0035853.1"/>
    </source>
</evidence>
<evidence type="ECO:0000313" key="4">
    <source>
        <dbReference type="Proteomes" id="UP001498238"/>
    </source>
</evidence>
<protein>
    <recommendedName>
        <fullName evidence="2">NAD(P)-binding domain-containing protein</fullName>
    </recommendedName>
</protein>
<reference evidence="3 4" key="1">
    <citation type="submission" date="2024-01" db="EMBL/GenBank/DDBJ databases">
        <title>Characterization of antibiotic resistant novel bacterial strains and their environmental applications.</title>
        <authorList>
            <person name="Manzoor S."/>
            <person name="Abbas S."/>
            <person name="Arshad M."/>
            <person name="Ahmed I."/>
        </authorList>
    </citation>
    <scope>NUCLEOTIDE SEQUENCE [LARGE SCALE GENOMIC DNA]</scope>
    <source>
        <strain evidence="3 4">NCCP-602</strain>
    </source>
</reference>
<dbReference type="InterPro" id="IPR036291">
    <property type="entry name" value="NAD(P)-bd_dom_sf"/>
</dbReference>
<evidence type="ECO:0000259" key="2">
    <source>
        <dbReference type="Pfam" id="PF13460"/>
    </source>
</evidence>
<dbReference type="EMBL" id="BAAAAF010000005">
    <property type="protein sequence ID" value="GAA0035853.1"/>
    <property type="molecule type" value="Genomic_DNA"/>
</dbReference>
<name>A0ABN0SN65_9MICO</name>
<dbReference type="Pfam" id="PF13460">
    <property type="entry name" value="NAD_binding_10"/>
    <property type="match status" value="1"/>
</dbReference>
<feature type="domain" description="NAD(P)-binding" evidence="2">
    <location>
        <begin position="8"/>
        <end position="156"/>
    </location>
</feature>
<dbReference type="InterPro" id="IPR016040">
    <property type="entry name" value="NAD(P)-bd_dom"/>
</dbReference>
<feature type="compositionally biased region" description="Low complexity" evidence="1">
    <location>
        <begin position="195"/>
        <end position="215"/>
    </location>
</feature>
<dbReference type="Gene3D" id="3.40.50.720">
    <property type="entry name" value="NAD(P)-binding Rossmann-like Domain"/>
    <property type="match status" value="1"/>
</dbReference>
<keyword evidence="4" id="KW-1185">Reference proteome</keyword>